<dbReference type="Proteomes" id="UP000192927">
    <property type="component" value="Unassembled WGS sequence"/>
</dbReference>
<keyword evidence="1" id="KW-0560">Oxidoreductase</keyword>
<dbReference type="InterPro" id="IPR050791">
    <property type="entry name" value="Aldo-Keto_reductase"/>
</dbReference>
<dbReference type="InterPro" id="IPR023210">
    <property type="entry name" value="NADP_OxRdtase_dom"/>
</dbReference>
<feature type="domain" description="NADP-dependent oxidoreductase" evidence="2">
    <location>
        <begin position="20"/>
        <end position="315"/>
    </location>
</feature>
<dbReference type="PRINTS" id="PR00069">
    <property type="entry name" value="ALDKETRDTASE"/>
</dbReference>
<protein>
    <submittedName>
        <fullName evidence="3">Aldo-keto reductase</fullName>
    </submittedName>
</protein>
<proteinExistence type="predicted"/>
<evidence type="ECO:0000259" key="2">
    <source>
        <dbReference type="Pfam" id="PF00248"/>
    </source>
</evidence>
<dbReference type="SUPFAM" id="SSF51430">
    <property type="entry name" value="NAD(P)-linked oxidoreductase"/>
    <property type="match status" value="1"/>
</dbReference>
<dbReference type="GO" id="GO:0016491">
    <property type="term" value="F:oxidoreductase activity"/>
    <property type="evidence" value="ECO:0007669"/>
    <property type="project" value="UniProtKB-KW"/>
</dbReference>
<dbReference type="Pfam" id="PF00248">
    <property type="entry name" value="Aldo_ket_red"/>
    <property type="match status" value="1"/>
</dbReference>
<dbReference type="AlphaFoldDB" id="A0A1W5DB72"/>
<name>A0A1W5DB72_9LECA</name>
<evidence type="ECO:0000256" key="1">
    <source>
        <dbReference type="ARBA" id="ARBA00023002"/>
    </source>
</evidence>
<dbReference type="CDD" id="cd19144">
    <property type="entry name" value="AKR_AKR13A1"/>
    <property type="match status" value="1"/>
</dbReference>
<dbReference type="PANTHER" id="PTHR43625">
    <property type="entry name" value="AFLATOXIN B1 ALDEHYDE REDUCTASE"/>
    <property type="match status" value="1"/>
</dbReference>
<dbReference type="PANTHER" id="PTHR43625:SF40">
    <property type="entry name" value="ALDO-KETO REDUCTASE YAKC [NADP(+)]"/>
    <property type="match status" value="1"/>
</dbReference>
<evidence type="ECO:0000313" key="3">
    <source>
        <dbReference type="EMBL" id="SLM40387.1"/>
    </source>
</evidence>
<evidence type="ECO:0000313" key="4">
    <source>
        <dbReference type="Proteomes" id="UP000192927"/>
    </source>
</evidence>
<reference evidence="4" key="1">
    <citation type="submission" date="2017-03" db="EMBL/GenBank/DDBJ databases">
        <authorList>
            <person name="Sharma R."/>
            <person name="Thines M."/>
        </authorList>
    </citation>
    <scope>NUCLEOTIDE SEQUENCE [LARGE SCALE GENOMIC DNA]</scope>
</reference>
<dbReference type="InterPro" id="IPR036812">
    <property type="entry name" value="NAD(P)_OxRdtase_dom_sf"/>
</dbReference>
<dbReference type="Gene3D" id="3.20.20.100">
    <property type="entry name" value="NADP-dependent oxidoreductase domain"/>
    <property type="match status" value="1"/>
</dbReference>
<accession>A0A1W5DB72</accession>
<dbReference type="GO" id="GO:0005737">
    <property type="term" value="C:cytoplasm"/>
    <property type="evidence" value="ECO:0007669"/>
    <property type="project" value="TreeGrafter"/>
</dbReference>
<sequence length="341" mass="38317">MPSQLPTRQLGKDGPHVSGLGFGAMGLSAFYGKPESDEERFKVLDRAYELGERFWDSADVYMDNEDLIGKWFKRTGKRDEIFLATKFASFRTAEGMREIRSDPEYVKEACAKSLKRLGIQTIDLYYCHRLDRKTPVEKTVQAMAELKTEGKIKYLGLSECSAESLRRAYNVHPISAVQVEYSPFSMDIEDPQINLLNVCRELGVAVVAYSPLGRGFVTGQYKSRDDFEEGDYRRMSPRFSEENFPKNLKLVDEISALAKKKGCTPGQLTLAWLMAQGEDIIPIPGTKKIKYLEENLGAVDVKLTKEENAEIRKAVENAEVHGGRYPEALSAALFADTPALS</sequence>
<keyword evidence="4" id="KW-1185">Reference proteome</keyword>
<dbReference type="EMBL" id="FWEW01003696">
    <property type="protein sequence ID" value="SLM40387.1"/>
    <property type="molecule type" value="Genomic_DNA"/>
</dbReference>
<organism evidence="3 4">
    <name type="scientific">Lasallia pustulata</name>
    <dbReference type="NCBI Taxonomy" id="136370"/>
    <lineage>
        <taxon>Eukaryota</taxon>
        <taxon>Fungi</taxon>
        <taxon>Dikarya</taxon>
        <taxon>Ascomycota</taxon>
        <taxon>Pezizomycotina</taxon>
        <taxon>Lecanoromycetes</taxon>
        <taxon>OSLEUM clade</taxon>
        <taxon>Umbilicariomycetidae</taxon>
        <taxon>Umbilicariales</taxon>
        <taxon>Umbilicariaceae</taxon>
        <taxon>Lasallia</taxon>
    </lineage>
</organism>
<dbReference type="InterPro" id="IPR020471">
    <property type="entry name" value="AKR"/>
</dbReference>